<dbReference type="InterPro" id="IPR053003">
    <property type="entry name" value="TRIM_RBCC_E3_ubiq-ligases"/>
</dbReference>
<dbReference type="PANTHER" id="PTHR36754">
    <property type="entry name" value="E3 UBIQUITIN-PROTEIN LIGASE TRIM37"/>
    <property type="match status" value="1"/>
</dbReference>
<dbReference type="Proteomes" id="UP001476798">
    <property type="component" value="Unassembled WGS sequence"/>
</dbReference>
<evidence type="ECO:0000313" key="1">
    <source>
        <dbReference type="EMBL" id="MEQ2179854.1"/>
    </source>
</evidence>
<gene>
    <name evidence="1" type="primary">TRIM37</name>
    <name evidence="1" type="ORF">GOODEAATRI_029458</name>
</gene>
<protein>
    <submittedName>
        <fullName evidence="1">Tripartite motif containing 37</fullName>
    </submittedName>
</protein>
<dbReference type="EMBL" id="JAHRIO010064327">
    <property type="protein sequence ID" value="MEQ2179854.1"/>
    <property type="molecule type" value="Genomic_DNA"/>
</dbReference>
<keyword evidence="2" id="KW-1185">Reference proteome</keyword>
<dbReference type="PANTHER" id="PTHR36754:SF2">
    <property type="entry name" value="E3 UBIQUITIN-PROTEIN LIGASE TRIM37"/>
    <property type="match status" value="1"/>
</dbReference>
<organism evidence="1 2">
    <name type="scientific">Goodea atripinnis</name>
    <dbReference type="NCBI Taxonomy" id="208336"/>
    <lineage>
        <taxon>Eukaryota</taxon>
        <taxon>Metazoa</taxon>
        <taxon>Chordata</taxon>
        <taxon>Craniata</taxon>
        <taxon>Vertebrata</taxon>
        <taxon>Euteleostomi</taxon>
        <taxon>Actinopterygii</taxon>
        <taxon>Neopterygii</taxon>
        <taxon>Teleostei</taxon>
        <taxon>Neoteleostei</taxon>
        <taxon>Acanthomorphata</taxon>
        <taxon>Ovalentaria</taxon>
        <taxon>Atherinomorphae</taxon>
        <taxon>Cyprinodontiformes</taxon>
        <taxon>Goodeidae</taxon>
        <taxon>Goodea</taxon>
    </lineage>
</organism>
<reference evidence="1 2" key="1">
    <citation type="submission" date="2021-06" db="EMBL/GenBank/DDBJ databases">
        <authorList>
            <person name="Palmer J.M."/>
        </authorList>
    </citation>
    <scope>NUCLEOTIDE SEQUENCE [LARGE SCALE GENOMIC DNA]</scope>
    <source>
        <strain evidence="1 2">GA_2019</strain>
        <tissue evidence="1">Muscle</tissue>
    </source>
</reference>
<sequence>MADGAESPVSTLSHGGHTFKPLVEIYEQHVTKERNVEAVRGAKDERVREIRNAVEMMIARLDNQLKNKLITLMGSTPVHMS</sequence>
<accession>A0ABV0P8U1</accession>
<comment type="caution">
    <text evidence="1">The sequence shown here is derived from an EMBL/GenBank/DDBJ whole genome shotgun (WGS) entry which is preliminary data.</text>
</comment>
<proteinExistence type="predicted"/>
<name>A0ABV0P8U1_9TELE</name>
<evidence type="ECO:0000313" key="2">
    <source>
        <dbReference type="Proteomes" id="UP001476798"/>
    </source>
</evidence>